<evidence type="ECO:0000313" key="15">
    <source>
        <dbReference type="Proteomes" id="UP000198384"/>
    </source>
</evidence>
<keyword evidence="9 10" id="KW-0131">Cell cycle</keyword>
<evidence type="ECO:0000256" key="2">
    <source>
        <dbReference type="ARBA" id="ARBA00007379"/>
    </source>
</evidence>
<dbReference type="PANTHER" id="PTHR47755">
    <property type="entry name" value="CELL DIVISION PROTEIN FTSX"/>
    <property type="match status" value="1"/>
</dbReference>
<keyword evidence="6 11" id="KW-0812">Transmembrane</keyword>
<evidence type="ECO:0000256" key="9">
    <source>
        <dbReference type="ARBA" id="ARBA00023306"/>
    </source>
</evidence>
<evidence type="ECO:0000256" key="3">
    <source>
        <dbReference type="ARBA" id="ARBA00021907"/>
    </source>
</evidence>
<dbReference type="PIRSF" id="PIRSF003097">
    <property type="entry name" value="FtsX"/>
    <property type="match status" value="1"/>
</dbReference>
<dbReference type="GO" id="GO:0051301">
    <property type="term" value="P:cell division"/>
    <property type="evidence" value="ECO:0007669"/>
    <property type="project" value="UniProtKB-KW"/>
</dbReference>
<dbReference type="InterPro" id="IPR040690">
    <property type="entry name" value="FtsX_ECD"/>
</dbReference>
<feature type="domain" description="ABC3 transporter permease C-terminal" evidence="12">
    <location>
        <begin position="169"/>
        <end position="284"/>
    </location>
</feature>
<sequence length="292" mass="33208">MNKSFETYQKRRLRSSYFSVIISIALVLFLVGLLGLIVLKTNTIAKHFKEQVTMTIFLKDNAKNSDVEILHAELKKADYTKNTTYISKDAAAEKYSEDIGENFLEFLGENPLKNAIDLSLKSDFVTPEKMDEIEKTLTIRSIVAEVVYDKPLIELLSKNINRLSFWMLLFSTLFTVIAVVLINSSIRLSVYSKRFTIKTMQMVGATKRFIRVPFILKSVQLGILGALVAIIGLLIFIIYVNKMIPEIALLSDFKILGILFSGIIAGGILITWLSTFFATQRFLNLRTDELYY</sequence>
<evidence type="ECO:0000313" key="14">
    <source>
        <dbReference type="EMBL" id="SNR68414.1"/>
    </source>
</evidence>
<evidence type="ECO:0000256" key="1">
    <source>
        <dbReference type="ARBA" id="ARBA00004651"/>
    </source>
</evidence>
<dbReference type="Pfam" id="PF02687">
    <property type="entry name" value="FtsX"/>
    <property type="match status" value="1"/>
</dbReference>
<feature type="transmembrane region" description="Helical" evidence="11">
    <location>
        <begin position="165"/>
        <end position="186"/>
    </location>
</feature>
<keyword evidence="8 10" id="KW-0472">Membrane</keyword>
<proteinExistence type="inferred from homology"/>
<dbReference type="RefSeq" id="WP_089382427.1">
    <property type="nucleotide sequence ID" value="NZ_FZNT01000008.1"/>
</dbReference>
<keyword evidence="10" id="KW-0997">Cell inner membrane</keyword>
<dbReference type="Gene3D" id="3.30.70.3040">
    <property type="match status" value="1"/>
</dbReference>
<keyword evidence="7 11" id="KW-1133">Transmembrane helix</keyword>
<organism evidence="14 15">
    <name type="scientific">Lutibacter agarilyticus</name>
    <dbReference type="NCBI Taxonomy" id="1109740"/>
    <lineage>
        <taxon>Bacteria</taxon>
        <taxon>Pseudomonadati</taxon>
        <taxon>Bacteroidota</taxon>
        <taxon>Flavobacteriia</taxon>
        <taxon>Flavobacteriales</taxon>
        <taxon>Flavobacteriaceae</taxon>
        <taxon>Lutibacter</taxon>
    </lineage>
</organism>
<comment type="function">
    <text evidence="10">Required for cell division and gliding motility.</text>
</comment>
<feature type="transmembrane region" description="Helical" evidence="11">
    <location>
        <begin position="221"/>
        <end position="241"/>
    </location>
</feature>
<feature type="transmembrane region" description="Helical" evidence="11">
    <location>
        <begin position="20"/>
        <end position="39"/>
    </location>
</feature>
<evidence type="ECO:0000256" key="11">
    <source>
        <dbReference type="SAM" id="Phobius"/>
    </source>
</evidence>
<reference evidence="14 15" key="1">
    <citation type="submission" date="2017-06" db="EMBL/GenBank/DDBJ databases">
        <authorList>
            <person name="Kim H.J."/>
            <person name="Triplett B.A."/>
        </authorList>
    </citation>
    <scope>NUCLEOTIDE SEQUENCE [LARGE SCALE GENOMIC DNA]</scope>
    <source>
        <strain evidence="14 15">DSM 29150</strain>
    </source>
</reference>
<comment type="similarity">
    <text evidence="2 10">Belongs to the ABC-4 integral membrane protein family. FtsX subfamily.</text>
</comment>
<keyword evidence="4 10" id="KW-1003">Cell membrane</keyword>
<protein>
    <recommendedName>
        <fullName evidence="3 10">Cell division protein FtsX</fullName>
    </recommendedName>
</protein>
<evidence type="ECO:0000259" key="13">
    <source>
        <dbReference type="Pfam" id="PF18075"/>
    </source>
</evidence>
<dbReference type="PANTHER" id="PTHR47755:SF1">
    <property type="entry name" value="CELL DIVISION PROTEIN FTSX"/>
    <property type="match status" value="1"/>
</dbReference>
<gene>
    <name evidence="14" type="ORF">SAMN06265371_108201</name>
</gene>
<dbReference type="AlphaFoldDB" id="A0A238YCT6"/>
<keyword evidence="15" id="KW-1185">Reference proteome</keyword>
<name>A0A238YCT6_9FLAO</name>
<accession>A0A238YCT6</accession>
<evidence type="ECO:0000259" key="12">
    <source>
        <dbReference type="Pfam" id="PF02687"/>
    </source>
</evidence>
<feature type="transmembrane region" description="Helical" evidence="11">
    <location>
        <begin position="253"/>
        <end position="278"/>
    </location>
</feature>
<dbReference type="OrthoDB" id="9813411at2"/>
<evidence type="ECO:0000256" key="8">
    <source>
        <dbReference type="ARBA" id="ARBA00023136"/>
    </source>
</evidence>
<feature type="domain" description="FtsX extracellular" evidence="13">
    <location>
        <begin position="52"/>
        <end position="146"/>
    </location>
</feature>
<evidence type="ECO:0000256" key="10">
    <source>
        <dbReference type="PIRNR" id="PIRNR003097"/>
    </source>
</evidence>
<evidence type="ECO:0000256" key="7">
    <source>
        <dbReference type="ARBA" id="ARBA00022989"/>
    </source>
</evidence>
<evidence type="ECO:0000256" key="6">
    <source>
        <dbReference type="ARBA" id="ARBA00022692"/>
    </source>
</evidence>
<evidence type="ECO:0000256" key="4">
    <source>
        <dbReference type="ARBA" id="ARBA00022475"/>
    </source>
</evidence>
<comment type="subcellular location">
    <subcellularLocation>
        <location evidence="10">Cell inner membrane</location>
    </subcellularLocation>
    <subcellularLocation>
        <location evidence="1">Cell membrane</location>
        <topology evidence="1">Multi-pass membrane protein</topology>
    </subcellularLocation>
</comment>
<dbReference type="InterPro" id="IPR003838">
    <property type="entry name" value="ABC3_permease_C"/>
</dbReference>
<dbReference type="InterPro" id="IPR004513">
    <property type="entry name" value="FtsX"/>
</dbReference>
<dbReference type="GO" id="GO:0005886">
    <property type="term" value="C:plasma membrane"/>
    <property type="evidence" value="ECO:0007669"/>
    <property type="project" value="UniProtKB-SubCell"/>
</dbReference>
<dbReference type="Pfam" id="PF18075">
    <property type="entry name" value="FtsX_ECD"/>
    <property type="match status" value="1"/>
</dbReference>
<dbReference type="EMBL" id="FZNT01000008">
    <property type="protein sequence ID" value="SNR68414.1"/>
    <property type="molecule type" value="Genomic_DNA"/>
</dbReference>
<keyword evidence="5 10" id="KW-0132">Cell division</keyword>
<evidence type="ECO:0000256" key="5">
    <source>
        <dbReference type="ARBA" id="ARBA00022618"/>
    </source>
</evidence>
<dbReference type="Proteomes" id="UP000198384">
    <property type="component" value="Unassembled WGS sequence"/>
</dbReference>